<proteinExistence type="predicted"/>
<dbReference type="RefSeq" id="WP_229536009.1">
    <property type="nucleotide sequence ID" value="NZ_JAJHJB010000024.1"/>
</dbReference>
<keyword evidence="1 2" id="KW-0238">DNA-binding</keyword>
<dbReference type="SUPFAM" id="SSF46689">
    <property type="entry name" value="Homeodomain-like"/>
    <property type="match status" value="1"/>
</dbReference>
<keyword evidence="5" id="KW-1185">Reference proteome</keyword>
<dbReference type="InterPro" id="IPR050624">
    <property type="entry name" value="HTH-type_Tx_Regulator"/>
</dbReference>
<evidence type="ECO:0000256" key="2">
    <source>
        <dbReference type="PROSITE-ProRule" id="PRU00335"/>
    </source>
</evidence>
<feature type="DNA-binding region" description="H-T-H motif" evidence="2">
    <location>
        <begin position="35"/>
        <end position="54"/>
    </location>
</feature>
<evidence type="ECO:0000256" key="1">
    <source>
        <dbReference type="ARBA" id="ARBA00023125"/>
    </source>
</evidence>
<feature type="domain" description="HTH tetR-type" evidence="3">
    <location>
        <begin position="12"/>
        <end position="72"/>
    </location>
</feature>
<dbReference type="PROSITE" id="PS50977">
    <property type="entry name" value="HTH_TETR_2"/>
    <property type="match status" value="1"/>
</dbReference>
<accession>A0ABS8HUV1</accession>
<dbReference type="InterPro" id="IPR009057">
    <property type="entry name" value="Homeodomain-like_sf"/>
</dbReference>
<dbReference type="PANTHER" id="PTHR43479">
    <property type="entry name" value="ACREF/ENVCD OPERON REPRESSOR-RELATED"/>
    <property type="match status" value="1"/>
</dbReference>
<evidence type="ECO:0000313" key="4">
    <source>
        <dbReference type="EMBL" id="MCC5466927.1"/>
    </source>
</evidence>
<sequence length="192" mass="22054">MTKLTSRAKQAVETKNRIYECGVNLIGKYGFDQITVEQIASEAGVSVGTYYYYFESKFELFKEMFKRADEYFLNKIADNLESNIALEQIVEFFEKYADFTYENGIEIVKKIYISNNKMFITENRPMQTILQSIIEKGQSSGEIPKSMSSIELTNMLFLVGRGVIFDWCLRDGNINLKATMKKVMGIVTKGLN</sequence>
<reference evidence="4" key="1">
    <citation type="submission" date="2021-11" db="EMBL/GenBank/DDBJ databases">
        <title>Description of a new species Pelosinus isolated from the bottom sediments of Lake Baikal.</title>
        <authorList>
            <person name="Zakharyuk A."/>
        </authorList>
    </citation>
    <scope>NUCLEOTIDE SEQUENCE</scope>
    <source>
        <strain evidence="4">Bkl1</strain>
    </source>
</reference>
<evidence type="ECO:0000313" key="5">
    <source>
        <dbReference type="Proteomes" id="UP001165492"/>
    </source>
</evidence>
<dbReference type="InterPro" id="IPR036271">
    <property type="entry name" value="Tet_transcr_reg_TetR-rel_C_sf"/>
</dbReference>
<gene>
    <name evidence="4" type="ORF">LMF89_16390</name>
</gene>
<comment type="caution">
    <text evidence="4">The sequence shown here is derived from an EMBL/GenBank/DDBJ whole genome shotgun (WGS) entry which is preliminary data.</text>
</comment>
<dbReference type="PANTHER" id="PTHR43479:SF11">
    <property type="entry name" value="ACREF_ENVCD OPERON REPRESSOR-RELATED"/>
    <property type="match status" value="1"/>
</dbReference>
<dbReference type="PRINTS" id="PR00455">
    <property type="entry name" value="HTHTETR"/>
</dbReference>
<dbReference type="EMBL" id="JAJHJB010000024">
    <property type="protein sequence ID" value="MCC5466927.1"/>
    <property type="molecule type" value="Genomic_DNA"/>
</dbReference>
<organism evidence="4 5">
    <name type="scientific">Pelosinus baikalensis</name>
    <dbReference type="NCBI Taxonomy" id="2892015"/>
    <lineage>
        <taxon>Bacteria</taxon>
        <taxon>Bacillati</taxon>
        <taxon>Bacillota</taxon>
        <taxon>Negativicutes</taxon>
        <taxon>Selenomonadales</taxon>
        <taxon>Sporomusaceae</taxon>
        <taxon>Pelosinus</taxon>
    </lineage>
</organism>
<dbReference type="SUPFAM" id="SSF48498">
    <property type="entry name" value="Tetracyclin repressor-like, C-terminal domain"/>
    <property type="match status" value="1"/>
</dbReference>
<evidence type="ECO:0000259" key="3">
    <source>
        <dbReference type="PROSITE" id="PS50977"/>
    </source>
</evidence>
<dbReference type="Gene3D" id="1.10.357.10">
    <property type="entry name" value="Tetracycline Repressor, domain 2"/>
    <property type="match status" value="1"/>
</dbReference>
<dbReference type="Proteomes" id="UP001165492">
    <property type="component" value="Unassembled WGS sequence"/>
</dbReference>
<dbReference type="Pfam" id="PF00440">
    <property type="entry name" value="TetR_N"/>
    <property type="match status" value="1"/>
</dbReference>
<protein>
    <submittedName>
        <fullName evidence="4">TetR/AcrR family transcriptional regulator</fullName>
    </submittedName>
</protein>
<dbReference type="InterPro" id="IPR001647">
    <property type="entry name" value="HTH_TetR"/>
</dbReference>
<name>A0ABS8HUV1_9FIRM</name>